<name>A0A1I3VV24_9GAMM</name>
<gene>
    <name evidence="4" type="ORF">SAMN05216429_108187</name>
</gene>
<dbReference type="Proteomes" id="UP000199445">
    <property type="component" value="Unassembled WGS sequence"/>
</dbReference>
<evidence type="ECO:0000259" key="3">
    <source>
        <dbReference type="Pfam" id="PF01551"/>
    </source>
</evidence>
<dbReference type="Pfam" id="PF01551">
    <property type="entry name" value="Peptidase_M23"/>
    <property type="match status" value="1"/>
</dbReference>
<dbReference type="InterPro" id="IPR050570">
    <property type="entry name" value="Cell_wall_metabolism_enzyme"/>
</dbReference>
<feature type="coiled-coil region" evidence="1">
    <location>
        <begin position="29"/>
        <end position="105"/>
    </location>
</feature>
<evidence type="ECO:0000313" key="5">
    <source>
        <dbReference type="Proteomes" id="UP000199445"/>
    </source>
</evidence>
<dbReference type="GO" id="GO:0004222">
    <property type="term" value="F:metalloendopeptidase activity"/>
    <property type="evidence" value="ECO:0007669"/>
    <property type="project" value="TreeGrafter"/>
</dbReference>
<dbReference type="InterPro" id="IPR011055">
    <property type="entry name" value="Dup_hybrid_motif"/>
</dbReference>
<feature type="coiled-coil region" evidence="1">
    <location>
        <begin position="152"/>
        <end position="235"/>
    </location>
</feature>
<feature type="signal peptide" evidence="2">
    <location>
        <begin position="1"/>
        <end position="20"/>
    </location>
</feature>
<dbReference type="Gene3D" id="2.70.70.10">
    <property type="entry name" value="Glucose Permease (Domain IIA)"/>
    <property type="match status" value="1"/>
</dbReference>
<keyword evidence="1" id="KW-0175">Coiled coil</keyword>
<dbReference type="AlphaFoldDB" id="A0A1I3VV24"/>
<reference evidence="4 5" key="1">
    <citation type="submission" date="2016-10" db="EMBL/GenBank/DDBJ databases">
        <authorList>
            <person name="de Groot N.N."/>
        </authorList>
    </citation>
    <scope>NUCLEOTIDE SEQUENCE [LARGE SCALE GENOMIC DNA]</scope>
    <source>
        <strain evidence="4 5">IBRC-M 10445</strain>
    </source>
</reference>
<proteinExistence type="predicted"/>
<dbReference type="Gene3D" id="6.10.250.3150">
    <property type="match status" value="1"/>
</dbReference>
<keyword evidence="4" id="KW-0378">Hydrolase</keyword>
<dbReference type="PANTHER" id="PTHR21666">
    <property type="entry name" value="PEPTIDASE-RELATED"/>
    <property type="match status" value="1"/>
</dbReference>
<dbReference type="OrthoDB" id="9784703at2"/>
<evidence type="ECO:0000256" key="1">
    <source>
        <dbReference type="SAM" id="Coils"/>
    </source>
</evidence>
<evidence type="ECO:0000256" key="2">
    <source>
        <dbReference type="SAM" id="SignalP"/>
    </source>
</evidence>
<dbReference type="InterPro" id="IPR016047">
    <property type="entry name" value="M23ase_b-sheet_dom"/>
</dbReference>
<accession>A0A1I3VV24</accession>
<sequence length="378" mass="42934">MLRSAVLALALASGALPALAQQEVTPAQVEALKEQIANIDQWLTEAEEDRSELERQLASVEKRISTLTRERRQLREQQAEQTERLSKLTEQQSELTETLENQRQGLAKQLRAAWMEGEAPALKILLNEAEPGEIARTMTYYEYLSRDTVKRLQAFQKDLQRLRRTQQDVRATQTRLARTEAELEERQQALTDTRQKREQTLARLETDIQSRRNERQELAADHARLEKLLKEVQEAIADIPSPNEQQPFKSLQRKLPWPGKGKIVANFGSRYADGKLRRNGLIINTGEEAEIKSVHYGRVVFANWLRGFGLMTIIDHGDGYMTLYGHSSSLFTEPGDWVSAGEAIAQAGRTGGTDDPAVYFEIRHNGKPVNPRNWLGSP</sequence>
<dbReference type="CDD" id="cd12797">
    <property type="entry name" value="M23_peptidase"/>
    <property type="match status" value="1"/>
</dbReference>
<dbReference type="PANTHER" id="PTHR21666:SF270">
    <property type="entry name" value="MUREIN HYDROLASE ACTIVATOR ENVC"/>
    <property type="match status" value="1"/>
</dbReference>
<organism evidence="4 5">
    <name type="scientific">Marinobacter persicus</name>
    <dbReference type="NCBI Taxonomy" id="930118"/>
    <lineage>
        <taxon>Bacteria</taxon>
        <taxon>Pseudomonadati</taxon>
        <taxon>Pseudomonadota</taxon>
        <taxon>Gammaproteobacteria</taxon>
        <taxon>Pseudomonadales</taxon>
        <taxon>Marinobacteraceae</taxon>
        <taxon>Marinobacter</taxon>
    </lineage>
</organism>
<keyword evidence="2" id="KW-0732">Signal</keyword>
<feature type="chain" id="PRO_5011504513" evidence="2">
    <location>
        <begin position="21"/>
        <end position="378"/>
    </location>
</feature>
<evidence type="ECO:0000313" key="4">
    <source>
        <dbReference type="EMBL" id="SFJ99228.1"/>
    </source>
</evidence>
<dbReference type="RefSeq" id="WP_091705322.1">
    <property type="nucleotide sequence ID" value="NZ_BMYN01000009.1"/>
</dbReference>
<keyword evidence="5" id="KW-1185">Reference proteome</keyword>
<dbReference type="FunFam" id="2.70.70.10:FF:000003">
    <property type="entry name" value="Murein hydrolase activator EnvC"/>
    <property type="match status" value="1"/>
</dbReference>
<feature type="domain" description="M23ase beta-sheet core" evidence="3">
    <location>
        <begin position="279"/>
        <end position="371"/>
    </location>
</feature>
<protein>
    <submittedName>
        <fullName evidence="4">Septal ring factor EnvC, activator of murein hydrolases AmiA and AmiB</fullName>
    </submittedName>
</protein>
<dbReference type="SUPFAM" id="SSF51261">
    <property type="entry name" value="Duplicated hybrid motif"/>
    <property type="match status" value="1"/>
</dbReference>
<dbReference type="EMBL" id="FOSC01000008">
    <property type="protein sequence ID" value="SFJ99228.1"/>
    <property type="molecule type" value="Genomic_DNA"/>
</dbReference>